<dbReference type="AlphaFoldDB" id="A0AAE0SSN7"/>
<feature type="transmembrane region" description="Helical" evidence="5">
    <location>
        <begin position="85"/>
        <end position="111"/>
    </location>
</feature>
<dbReference type="EMBL" id="JAEAOA010001337">
    <property type="protein sequence ID" value="KAK3597034.1"/>
    <property type="molecule type" value="Genomic_DNA"/>
</dbReference>
<reference evidence="7" key="2">
    <citation type="journal article" date="2021" name="Genome Biol. Evol.">
        <title>Developing a high-quality reference genome for a parasitic bivalve with doubly uniparental inheritance (Bivalvia: Unionida).</title>
        <authorList>
            <person name="Smith C.H."/>
        </authorList>
    </citation>
    <scope>NUCLEOTIDE SEQUENCE</scope>
    <source>
        <strain evidence="7">CHS0354</strain>
        <tissue evidence="7">Mantle</tissue>
    </source>
</reference>
<dbReference type="Pfam" id="PF04116">
    <property type="entry name" value="FA_hydroxylase"/>
    <property type="match status" value="1"/>
</dbReference>
<keyword evidence="2 5" id="KW-0812">Transmembrane</keyword>
<evidence type="ECO:0000256" key="3">
    <source>
        <dbReference type="ARBA" id="ARBA00022989"/>
    </source>
</evidence>
<feature type="domain" description="Fatty acid hydroxylase" evidence="6">
    <location>
        <begin position="184"/>
        <end position="310"/>
    </location>
</feature>
<dbReference type="Proteomes" id="UP001195483">
    <property type="component" value="Unassembled WGS sequence"/>
</dbReference>
<evidence type="ECO:0000259" key="6">
    <source>
        <dbReference type="Pfam" id="PF04116"/>
    </source>
</evidence>
<protein>
    <recommendedName>
        <fullName evidence="6">Fatty acid hydroxylase domain-containing protein</fullName>
    </recommendedName>
</protein>
<dbReference type="InterPro" id="IPR050307">
    <property type="entry name" value="Sterol_Desaturase_Related"/>
</dbReference>
<reference evidence="7" key="3">
    <citation type="submission" date="2023-05" db="EMBL/GenBank/DDBJ databases">
        <authorList>
            <person name="Smith C.H."/>
        </authorList>
    </citation>
    <scope>NUCLEOTIDE SEQUENCE</scope>
    <source>
        <strain evidence="7">CHS0354</strain>
        <tissue evidence="7">Mantle</tissue>
    </source>
</reference>
<evidence type="ECO:0000256" key="1">
    <source>
        <dbReference type="ARBA" id="ARBA00004370"/>
    </source>
</evidence>
<keyword evidence="4 5" id="KW-0472">Membrane</keyword>
<keyword evidence="8" id="KW-1185">Reference proteome</keyword>
<accession>A0AAE0SSN7</accession>
<comment type="caution">
    <text evidence="7">The sequence shown here is derived from an EMBL/GenBank/DDBJ whole genome shotgun (WGS) entry which is preliminary data.</text>
</comment>
<gene>
    <name evidence="7" type="ORF">CHS0354_022042</name>
</gene>
<evidence type="ECO:0000256" key="5">
    <source>
        <dbReference type="SAM" id="Phobius"/>
    </source>
</evidence>
<evidence type="ECO:0000256" key="4">
    <source>
        <dbReference type="ARBA" id="ARBA00023136"/>
    </source>
</evidence>
<keyword evidence="3 5" id="KW-1133">Transmembrane helix</keyword>
<feature type="transmembrane region" description="Helical" evidence="5">
    <location>
        <begin position="244"/>
        <end position="263"/>
    </location>
</feature>
<dbReference type="InterPro" id="IPR006694">
    <property type="entry name" value="Fatty_acid_hydroxylase"/>
</dbReference>
<reference evidence="7" key="1">
    <citation type="journal article" date="2021" name="Genome Biol. Evol.">
        <title>A High-Quality Reference Genome for a Parasitic Bivalve with Doubly Uniparental Inheritance (Bivalvia: Unionida).</title>
        <authorList>
            <person name="Smith C.H."/>
        </authorList>
    </citation>
    <scope>NUCLEOTIDE SEQUENCE</scope>
    <source>
        <strain evidence="7">CHS0354</strain>
    </source>
</reference>
<evidence type="ECO:0000256" key="2">
    <source>
        <dbReference type="ARBA" id="ARBA00022692"/>
    </source>
</evidence>
<evidence type="ECO:0000313" key="7">
    <source>
        <dbReference type="EMBL" id="KAK3597034.1"/>
    </source>
</evidence>
<dbReference type="PANTHER" id="PTHR11863">
    <property type="entry name" value="STEROL DESATURASE"/>
    <property type="match status" value="1"/>
</dbReference>
<dbReference type="GO" id="GO:0016491">
    <property type="term" value="F:oxidoreductase activity"/>
    <property type="evidence" value="ECO:0007669"/>
    <property type="project" value="InterPro"/>
</dbReference>
<sequence length="338" mass="39153">MLSILKIDWHGTISKAAVMVLVFFLATAAQGEWLLVMVYLGKDYICNWLHTTDSSLNGTLPTVKTVPISSVAALLEYYRLQNLHMYLAFAITTSFLMFYGMAGGFQWYFYIKRRHKAKEWKCQPDRWLTLDNERHEIMLGSFNMLLGSIGSGFVSCYIMNGGKCSLYSSVSEVGWTYLIFSVFALYMYNEAVSYYLHRLFHHPYLYRKIHKVHHRYGSPTAFSTVAMHPFEFTTYQVVLALPAFIVPLHAGVFVSLLLYGYYYGMIDHSGVKKDALWPWQPSSMFHDDHHRYFHCNFGFNSLFFDKLHGTLRRKDRVYGEDVFGGKGKQVDFTDAESE</sequence>
<name>A0AAE0SSN7_9BIVA</name>
<dbReference type="GO" id="GO:0016020">
    <property type="term" value="C:membrane"/>
    <property type="evidence" value="ECO:0007669"/>
    <property type="project" value="UniProtKB-SubCell"/>
</dbReference>
<feature type="transmembrane region" description="Helical" evidence="5">
    <location>
        <begin position="142"/>
        <end position="162"/>
    </location>
</feature>
<comment type="subcellular location">
    <subcellularLocation>
        <location evidence="1">Membrane</location>
    </subcellularLocation>
</comment>
<feature type="transmembrane region" description="Helical" evidence="5">
    <location>
        <begin position="174"/>
        <end position="196"/>
    </location>
</feature>
<dbReference type="GO" id="GO:0008610">
    <property type="term" value="P:lipid biosynthetic process"/>
    <property type="evidence" value="ECO:0007669"/>
    <property type="project" value="InterPro"/>
</dbReference>
<organism evidence="7 8">
    <name type="scientific">Potamilus streckersoni</name>
    <dbReference type="NCBI Taxonomy" id="2493646"/>
    <lineage>
        <taxon>Eukaryota</taxon>
        <taxon>Metazoa</taxon>
        <taxon>Spiralia</taxon>
        <taxon>Lophotrochozoa</taxon>
        <taxon>Mollusca</taxon>
        <taxon>Bivalvia</taxon>
        <taxon>Autobranchia</taxon>
        <taxon>Heteroconchia</taxon>
        <taxon>Palaeoheterodonta</taxon>
        <taxon>Unionida</taxon>
        <taxon>Unionoidea</taxon>
        <taxon>Unionidae</taxon>
        <taxon>Ambleminae</taxon>
        <taxon>Lampsilini</taxon>
        <taxon>Potamilus</taxon>
    </lineage>
</organism>
<dbReference type="GO" id="GO:0005506">
    <property type="term" value="F:iron ion binding"/>
    <property type="evidence" value="ECO:0007669"/>
    <property type="project" value="InterPro"/>
</dbReference>
<evidence type="ECO:0000313" key="8">
    <source>
        <dbReference type="Proteomes" id="UP001195483"/>
    </source>
</evidence>
<proteinExistence type="predicted"/>